<dbReference type="PROSITE" id="PS50043">
    <property type="entry name" value="HTH_LUXR_2"/>
    <property type="match status" value="1"/>
</dbReference>
<dbReference type="GO" id="GO:0003677">
    <property type="term" value="F:DNA binding"/>
    <property type="evidence" value="ECO:0007669"/>
    <property type="project" value="UniProtKB-KW"/>
</dbReference>
<keyword evidence="3" id="KW-0804">Transcription</keyword>
<evidence type="ECO:0000313" key="8">
    <source>
        <dbReference type="EMBL" id="TWT89708.1"/>
    </source>
</evidence>
<dbReference type="InterPro" id="IPR000792">
    <property type="entry name" value="Tscrpt_reg_LuxR_C"/>
</dbReference>
<dbReference type="PROSITE" id="PS50110">
    <property type="entry name" value="RESPONSE_REGULATORY"/>
    <property type="match status" value="1"/>
</dbReference>
<dbReference type="SUPFAM" id="SSF46894">
    <property type="entry name" value="C-terminal effector domain of the bipartite response regulators"/>
    <property type="match status" value="1"/>
</dbReference>
<evidence type="ECO:0000256" key="2">
    <source>
        <dbReference type="ARBA" id="ARBA00023125"/>
    </source>
</evidence>
<dbReference type="SMART" id="SM00448">
    <property type="entry name" value="REC"/>
    <property type="match status" value="1"/>
</dbReference>
<evidence type="ECO:0000256" key="5">
    <source>
        <dbReference type="SAM" id="MobiDB-lite"/>
    </source>
</evidence>
<proteinExistence type="predicted"/>
<evidence type="ECO:0000259" key="6">
    <source>
        <dbReference type="PROSITE" id="PS50043"/>
    </source>
</evidence>
<name>A0A5C5ZRM5_9BACT</name>
<dbReference type="RefSeq" id="WP_146395592.1">
    <property type="nucleotide sequence ID" value="NZ_SJPQ01000001.1"/>
</dbReference>
<dbReference type="Gene3D" id="3.40.50.2300">
    <property type="match status" value="1"/>
</dbReference>
<dbReference type="AlphaFoldDB" id="A0A5C5ZRM5"/>
<keyword evidence="4" id="KW-0597">Phosphoprotein</keyword>
<dbReference type="GO" id="GO:0000160">
    <property type="term" value="P:phosphorelay signal transduction system"/>
    <property type="evidence" value="ECO:0007669"/>
    <property type="project" value="InterPro"/>
</dbReference>
<dbReference type="PRINTS" id="PR00038">
    <property type="entry name" value="HTHLUXR"/>
</dbReference>
<dbReference type="Pfam" id="PF00196">
    <property type="entry name" value="GerE"/>
    <property type="match status" value="1"/>
</dbReference>
<dbReference type="InterPro" id="IPR001789">
    <property type="entry name" value="Sig_transdc_resp-reg_receiver"/>
</dbReference>
<evidence type="ECO:0000313" key="9">
    <source>
        <dbReference type="Proteomes" id="UP000315440"/>
    </source>
</evidence>
<dbReference type="Pfam" id="PF00072">
    <property type="entry name" value="Response_reg"/>
    <property type="match status" value="1"/>
</dbReference>
<dbReference type="PANTHER" id="PTHR44688:SF16">
    <property type="entry name" value="DNA-BINDING TRANSCRIPTIONAL ACTIVATOR DEVR_DOSR"/>
    <property type="match status" value="1"/>
</dbReference>
<feature type="domain" description="HTH luxR-type" evidence="6">
    <location>
        <begin position="133"/>
        <end position="198"/>
    </location>
</feature>
<keyword evidence="9" id="KW-1185">Reference proteome</keyword>
<dbReference type="Proteomes" id="UP000315440">
    <property type="component" value="Unassembled WGS sequence"/>
</dbReference>
<dbReference type="InterPro" id="IPR036388">
    <property type="entry name" value="WH-like_DNA-bd_sf"/>
</dbReference>
<feature type="region of interest" description="Disordered" evidence="5">
    <location>
        <begin position="201"/>
        <end position="239"/>
    </location>
</feature>
<dbReference type="OrthoDB" id="271936at2"/>
<dbReference type="InterPro" id="IPR016032">
    <property type="entry name" value="Sig_transdc_resp-reg_C-effctor"/>
</dbReference>
<reference evidence="8 9" key="1">
    <citation type="submission" date="2019-02" db="EMBL/GenBank/DDBJ databases">
        <title>Deep-cultivation of Planctomycetes and their phenomic and genomic characterization uncovers novel biology.</title>
        <authorList>
            <person name="Wiegand S."/>
            <person name="Jogler M."/>
            <person name="Boedeker C."/>
            <person name="Pinto D."/>
            <person name="Vollmers J."/>
            <person name="Rivas-Marin E."/>
            <person name="Kohn T."/>
            <person name="Peeters S.H."/>
            <person name="Heuer A."/>
            <person name="Rast P."/>
            <person name="Oberbeckmann S."/>
            <person name="Bunk B."/>
            <person name="Jeske O."/>
            <person name="Meyerdierks A."/>
            <person name="Storesund J.E."/>
            <person name="Kallscheuer N."/>
            <person name="Luecker S."/>
            <person name="Lage O.M."/>
            <person name="Pohl T."/>
            <person name="Merkel B.J."/>
            <person name="Hornburger P."/>
            <person name="Mueller R.-W."/>
            <person name="Bruemmer F."/>
            <person name="Labrenz M."/>
            <person name="Spormann A.M."/>
            <person name="Op Den Camp H."/>
            <person name="Overmann J."/>
            <person name="Amann R."/>
            <person name="Jetten M.S.M."/>
            <person name="Mascher T."/>
            <person name="Medema M.H."/>
            <person name="Devos D.P."/>
            <person name="Kaster A.-K."/>
            <person name="Ovreas L."/>
            <person name="Rohde M."/>
            <person name="Galperin M.Y."/>
            <person name="Jogler C."/>
        </authorList>
    </citation>
    <scope>NUCLEOTIDE SEQUENCE [LARGE SCALE GENOMIC DNA]</scope>
    <source>
        <strain evidence="8 9">Mal64</strain>
    </source>
</reference>
<evidence type="ECO:0000259" key="7">
    <source>
        <dbReference type="PROSITE" id="PS50110"/>
    </source>
</evidence>
<evidence type="ECO:0000256" key="4">
    <source>
        <dbReference type="PROSITE-ProRule" id="PRU00169"/>
    </source>
</evidence>
<dbReference type="EMBL" id="SJPQ01000001">
    <property type="protein sequence ID" value="TWT89708.1"/>
    <property type="molecule type" value="Genomic_DNA"/>
</dbReference>
<organism evidence="8 9">
    <name type="scientific">Pseudobythopirellula maris</name>
    <dbReference type="NCBI Taxonomy" id="2527991"/>
    <lineage>
        <taxon>Bacteria</taxon>
        <taxon>Pseudomonadati</taxon>
        <taxon>Planctomycetota</taxon>
        <taxon>Planctomycetia</taxon>
        <taxon>Pirellulales</taxon>
        <taxon>Lacipirellulaceae</taxon>
        <taxon>Pseudobythopirellula</taxon>
    </lineage>
</organism>
<sequence length="239" mass="26421">MSYLYVVDDDRYSRDSVVGLGESMGLTCQAFDSADALLRAPTLKRPGCLVLDIMLEGMSGIDLQSRLAQEYNSIPVIMMSGYADVSVAVQCMEAGAVTLIEKPSDPRRLERAIREGLQRDQKQQKEAARFQELSEHVGTLTSREQRVLDQVVHGRLNKSIARELDVSVRTVEGDRAKILKKFNAATATELASMVTEHDLLEKQRRGGVAGARGSSSPWTPRAPQRESAHRSNEIAHSHC</sequence>
<dbReference type="GO" id="GO:0006355">
    <property type="term" value="P:regulation of DNA-templated transcription"/>
    <property type="evidence" value="ECO:0007669"/>
    <property type="project" value="InterPro"/>
</dbReference>
<keyword evidence="1" id="KW-0805">Transcription regulation</keyword>
<dbReference type="SMART" id="SM00421">
    <property type="entry name" value="HTH_LUXR"/>
    <property type="match status" value="1"/>
</dbReference>
<keyword evidence="2" id="KW-0238">DNA-binding</keyword>
<gene>
    <name evidence="8" type="primary">todT</name>
    <name evidence="8" type="ORF">Mal64_00870</name>
</gene>
<feature type="domain" description="Response regulatory" evidence="7">
    <location>
        <begin position="3"/>
        <end position="117"/>
    </location>
</feature>
<evidence type="ECO:0000256" key="1">
    <source>
        <dbReference type="ARBA" id="ARBA00023015"/>
    </source>
</evidence>
<dbReference type="InterPro" id="IPR011006">
    <property type="entry name" value="CheY-like_superfamily"/>
</dbReference>
<dbReference type="SUPFAM" id="SSF52172">
    <property type="entry name" value="CheY-like"/>
    <property type="match status" value="1"/>
</dbReference>
<protein>
    <submittedName>
        <fullName evidence="8">Response regulator protein TodT</fullName>
    </submittedName>
</protein>
<dbReference type="Gene3D" id="1.10.10.10">
    <property type="entry name" value="Winged helix-like DNA-binding domain superfamily/Winged helix DNA-binding domain"/>
    <property type="match status" value="1"/>
</dbReference>
<feature type="compositionally biased region" description="Basic and acidic residues" evidence="5">
    <location>
        <begin position="223"/>
        <end position="239"/>
    </location>
</feature>
<comment type="caution">
    <text evidence="8">The sequence shown here is derived from an EMBL/GenBank/DDBJ whole genome shotgun (WGS) entry which is preliminary data.</text>
</comment>
<evidence type="ECO:0000256" key="3">
    <source>
        <dbReference type="ARBA" id="ARBA00023163"/>
    </source>
</evidence>
<dbReference type="PANTHER" id="PTHR44688">
    <property type="entry name" value="DNA-BINDING TRANSCRIPTIONAL ACTIVATOR DEVR_DOSR"/>
    <property type="match status" value="1"/>
</dbReference>
<feature type="modified residue" description="4-aspartylphosphate" evidence="4">
    <location>
        <position position="52"/>
    </location>
</feature>
<accession>A0A5C5ZRM5</accession>